<dbReference type="GO" id="GO:0005509">
    <property type="term" value="F:calcium ion binding"/>
    <property type="evidence" value="ECO:0007669"/>
    <property type="project" value="UniProtKB-UniRule"/>
</dbReference>
<accession>A0AAV2TE78</accession>
<evidence type="ECO:0000256" key="10">
    <source>
        <dbReference type="SAM" id="Phobius"/>
    </source>
</evidence>
<dbReference type="SUPFAM" id="SSF49313">
    <property type="entry name" value="Cadherin-like"/>
    <property type="match status" value="5"/>
</dbReference>
<keyword evidence="3" id="KW-0677">Repeat</keyword>
<dbReference type="EMBL" id="CAXLJL010000267">
    <property type="protein sequence ID" value="CAL5135668.1"/>
    <property type="molecule type" value="Genomic_DNA"/>
</dbReference>
<feature type="region of interest" description="Disordered" evidence="9">
    <location>
        <begin position="1009"/>
        <end position="1033"/>
    </location>
</feature>
<evidence type="ECO:0000256" key="5">
    <source>
        <dbReference type="ARBA" id="ARBA00022989"/>
    </source>
</evidence>
<evidence type="ECO:0000313" key="12">
    <source>
        <dbReference type="EMBL" id="CAL5135668.1"/>
    </source>
</evidence>
<dbReference type="PROSITE" id="PS00232">
    <property type="entry name" value="CADHERIN_1"/>
    <property type="match status" value="2"/>
</dbReference>
<dbReference type="Gene3D" id="2.60.40.60">
    <property type="entry name" value="Cadherins"/>
    <property type="match status" value="7"/>
</dbReference>
<evidence type="ECO:0000256" key="1">
    <source>
        <dbReference type="ARBA" id="ARBA00004167"/>
    </source>
</evidence>
<dbReference type="PANTHER" id="PTHR24028">
    <property type="entry name" value="CADHERIN-87A"/>
    <property type="match status" value="1"/>
</dbReference>
<feature type="domain" description="Cadherin" evidence="11">
    <location>
        <begin position="258"/>
        <end position="378"/>
    </location>
</feature>
<evidence type="ECO:0000256" key="7">
    <source>
        <dbReference type="ARBA" id="ARBA00023180"/>
    </source>
</evidence>
<dbReference type="InterPro" id="IPR050174">
    <property type="entry name" value="Protocadherin/Cadherin-CA"/>
</dbReference>
<evidence type="ECO:0000259" key="11">
    <source>
        <dbReference type="PROSITE" id="PS50268"/>
    </source>
</evidence>
<evidence type="ECO:0000256" key="8">
    <source>
        <dbReference type="PROSITE-ProRule" id="PRU00043"/>
    </source>
</evidence>
<keyword evidence="6 10" id="KW-0472">Membrane</keyword>
<dbReference type="CDD" id="cd11304">
    <property type="entry name" value="Cadherin_repeat"/>
    <property type="match status" value="5"/>
</dbReference>
<dbReference type="SMART" id="SM00112">
    <property type="entry name" value="CA"/>
    <property type="match status" value="5"/>
</dbReference>
<reference evidence="12" key="1">
    <citation type="submission" date="2024-06" db="EMBL/GenBank/DDBJ databases">
        <authorList>
            <person name="Liu X."/>
            <person name="Lenzi L."/>
            <person name="Haldenby T S."/>
            <person name="Uol C."/>
        </authorList>
    </citation>
    <scope>NUCLEOTIDE SEQUENCE</scope>
</reference>
<evidence type="ECO:0000256" key="4">
    <source>
        <dbReference type="ARBA" id="ARBA00022837"/>
    </source>
</evidence>
<keyword evidence="2 10" id="KW-0812">Transmembrane</keyword>
<dbReference type="Pfam" id="PF00028">
    <property type="entry name" value="Cadherin"/>
    <property type="match status" value="4"/>
</dbReference>
<keyword evidence="7" id="KW-0325">Glycoprotein</keyword>
<organism evidence="12 13">
    <name type="scientific">Calicophoron daubneyi</name>
    <name type="common">Rumen fluke</name>
    <name type="synonym">Paramphistomum daubneyi</name>
    <dbReference type="NCBI Taxonomy" id="300641"/>
    <lineage>
        <taxon>Eukaryota</taxon>
        <taxon>Metazoa</taxon>
        <taxon>Spiralia</taxon>
        <taxon>Lophotrochozoa</taxon>
        <taxon>Platyhelminthes</taxon>
        <taxon>Trematoda</taxon>
        <taxon>Digenea</taxon>
        <taxon>Plagiorchiida</taxon>
        <taxon>Pronocephalata</taxon>
        <taxon>Paramphistomoidea</taxon>
        <taxon>Paramphistomidae</taxon>
        <taxon>Calicophoron</taxon>
    </lineage>
</organism>
<dbReference type="InterPro" id="IPR002126">
    <property type="entry name" value="Cadherin-like_dom"/>
</dbReference>
<dbReference type="Proteomes" id="UP001497525">
    <property type="component" value="Unassembled WGS sequence"/>
</dbReference>
<dbReference type="GO" id="GO:0007156">
    <property type="term" value="P:homophilic cell adhesion via plasma membrane adhesion molecules"/>
    <property type="evidence" value="ECO:0007669"/>
    <property type="project" value="InterPro"/>
</dbReference>
<sequence>MQILMIYGKNPVQEITFHIDEHPEENRLVGNIYQAAGLSDFVRNVRLDALELDLLECFRVERNSGNLLTRSKAKDYLDREKLCPGNSGADFSEKSTYHADCTISLLCLINSRLLIKVRIVIDDINDNKPDFRQKNGSNSTTEIEIDENSPPGSTKVRLQTATDLDKGGHTPLYYHLEPTGTPFSLVHDTEYDGSHRVESLHLALARPLDYESRSNYWLNLTACDENIWSSSRTGVAYCTSQKLHVTVRNTDDELPYFHQKNYTITLKETTPTGQKIMTVKAEDKDEPPFNQIKYDILRDPSTSYKYFQVDPHSGAIRLAKSFPGPGQYKLYVLAFSTENLDKQFNQSFERITSTLEGSSNSALVNVFVVDVNNHSPRITPSPGEETSIYWPDSQKDQSGMVSSVEIQLKENIPAPINLAYITVSDEDHGLNAETKCSLRQHFEDGVKALSLNLAKKVYSMMELSQVSRLNEHVSVYKLVLKQTIDAEMFATDGQGKQRRRLTGKNGRLISLGRITIQCTDKGDPPLTGSMLLNLTVMDEDEFCPNIVAVLPGSEKPLPVIRQINRTLYYNISVQEDAPVGSAIIKFYVYDQDASSNPIFEGHGTEPHLKIDSLTGDIRVVKRFDYEQLVHSTFEVIVREFNSSNHKCDTTANIQVCISDANDNAPAFVEPPITRIPSEYLPMYKSSHDYDGVRTVRFQEEQPEGTLITHLKATDLDTRENAKVNFFLVEMSVGRGGLNYQPVIHIDPDGRVWSQSVLDRERTPVIDLLVGAHDLGKQRLTSYTSIRIILTDINDNSPEWQFPTKTDFLVSVSKEASVGSTITRVRATDPDEPSTNGPLSYGLLSAFNTSTYLVSDAALSRRLALGFLEVENSTGELKIKRSLRNIPDGFMDVWLQVWDRGSVPRQSTSKLVLYLWTHETKHPAEVLLSMYKSGSHSVVKKFRSLKNDASMITLLPAGMDAVDDQQPVGNYQQNKLAILIGAVISGIVFTAFILLILILLKVKRKVSENKKDPSRATRHFKNYTVPLESDQGTTRESVLLQPYPQSIRDNSCSKSSRKLDSSVVFSRALTPLSSPTDGPSISDRSCANDCPLFFTEDTAEVFHCQLPASSMCTSSTNTSDFQKTGIYSTVPSFIEFPKTIPLKIVTLSPTSYPVAACLTGAVSDRSCLNIPNILTSVVPVCRVQPDFIPSSDCDKTSSKHSTTFLASCNQVLLTSTLDRTKCEEIQPVDEPKDISLFYPWPRYLPRELKVMTSLNVLVRLIAKRALS</sequence>
<evidence type="ECO:0000256" key="3">
    <source>
        <dbReference type="ARBA" id="ARBA00022737"/>
    </source>
</evidence>
<feature type="domain" description="Cadherin" evidence="11">
    <location>
        <begin position="803"/>
        <end position="924"/>
    </location>
</feature>
<evidence type="ECO:0000313" key="13">
    <source>
        <dbReference type="Proteomes" id="UP001497525"/>
    </source>
</evidence>
<dbReference type="PROSITE" id="PS50268">
    <property type="entry name" value="CADHERIN_2"/>
    <property type="match status" value="6"/>
</dbReference>
<feature type="domain" description="Cadherin" evidence="11">
    <location>
        <begin position="565"/>
        <end position="667"/>
    </location>
</feature>
<feature type="domain" description="Cadherin" evidence="11">
    <location>
        <begin position="137"/>
        <end position="257"/>
    </location>
</feature>
<feature type="transmembrane region" description="Helical" evidence="10">
    <location>
        <begin position="975"/>
        <end position="999"/>
    </location>
</feature>
<dbReference type="PANTHER" id="PTHR24028:SF146">
    <property type="entry name" value="CADHERIN 96CB, ISOFORM D-RELATED"/>
    <property type="match status" value="1"/>
</dbReference>
<evidence type="ECO:0000256" key="6">
    <source>
        <dbReference type="ARBA" id="ARBA00023136"/>
    </source>
</evidence>
<keyword evidence="5 10" id="KW-1133">Transmembrane helix</keyword>
<feature type="domain" description="Cadherin" evidence="11">
    <location>
        <begin position="689"/>
        <end position="799"/>
    </location>
</feature>
<dbReference type="PRINTS" id="PR00205">
    <property type="entry name" value="CADHERIN"/>
</dbReference>
<evidence type="ECO:0000256" key="9">
    <source>
        <dbReference type="SAM" id="MobiDB-lite"/>
    </source>
</evidence>
<protein>
    <recommendedName>
        <fullName evidence="11">Cadherin domain-containing protein</fullName>
    </recommendedName>
</protein>
<comment type="subcellular location">
    <subcellularLocation>
        <location evidence="1">Membrane</location>
        <topology evidence="1">Single-pass membrane protein</topology>
    </subcellularLocation>
</comment>
<dbReference type="GO" id="GO:0005886">
    <property type="term" value="C:plasma membrane"/>
    <property type="evidence" value="ECO:0007669"/>
    <property type="project" value="InterPro"/>
</dbReference>
<feature type="domain" description="Cadherin" evidence="11">
    <location>
        <begin position="400"/>
        <end position="546"/>
    </location>
</feature>
<comment type="caution">
    <text evidence="12">The sequence shown here is derived from an EMBL/GenBank/DDBJ whole genome shotgun (WGS) entry which is preliminary data.</text>
</comment>
<feature type="region of interest" description="Disordered" evidence="9">
    <location>
        <begin position="131"/>
        <end position="156"/>
    </location>
</feature>
<proteinExistence type="predicted"/>
<dbReference type="InterPro" id="IPR020894">
    <property type="entry name" value="Cadherin_CS"/>
</dbReference>
<dbReference type="AlphaFoldDB" id="A0AAV2TE78"/>
<dbReference type="InterPro" id="IPR015919">
    <property type="entry name" value="Cadherin-like_sf"/>
</dbReference>
<keyword evidence="4 8" id="KW-0106">Calcium</keyword>
<name>A0AAV2TE78_CALDB</name>
<gene>
    <name evidence="12" type="ORF">CDAUBV1_LOCUS9791</name>
</gene>
<evidence type="ECO:0000256" key="2">
    <source>
        <dbReference type="ARBA" id="ARBA00022692"/>
    </source>
</evidence>